<proteinExistence type="predicted"/>
<dbReference type="RefSeq" id="WP_167575403.1">
    <property type="nucleotide sequence ID" value="NZ_CP050321.1"/>
</dbReference>
<feature type="compositionally biased region" description="Polar residues" evidence="1">
    <location>
        <begin position="40"/>
        <end position="53"/>
    </location>
</feature>
<evidence type="ECO:0000313" key="2">
    <source>
        <dbReference type="EMBL" id="QIR26706.1"/>
    </source>
</evidence>
<dbReference type="KEGG" id="kgn:GY169_07690"/>
<name>A0A6G9RIB6_9ENTR</name>
<dbReference type="Proteomes" id="UP000503580">
    <property type="component" value="Chromosome"/>
</dbReference>
<feature type="region of interest" description="Disordered" evidence="1">
    <location>
        <begin position="28"/>
        <end position="61"/>
    </location>
</feature>
<evidence type="ECO:0000256" key="1">
    <source>
        <dbReference type="SAM" id="MobiDB-lite"/>
    </source>
</evidence>
<dbReference type="EMBL" id="CP050321">
    <property type="protein sequence ID" value="QIR26706.1"/>
    <property type="molecule type" value="Genomic_DNA"/>
</dbReference>
<reference evidence="2 3" key="1">
    <citation type="submission" date="2020-02" db="EMBL/GenBank/DDBJ databases">
        <title>Whole genome PO2S7.</title>
        <authorList>
            <person name="Singha K.M."/>
        </authorList>
    </citation>
    <scope>NUCLEOTIDE SEQUENCE [LARGE SCALE GENOMIC DNA]</scope>
    <source>
        <strain evidence="2 3">PO2S7</strain>
    </source>
</reference>
<organism evidence="2 3">
    <name type="scientific">Kluyvera genomosp. 3</name>
    <dbReference type="NCBI Taxonomy" id="2774055"/>
    <lineage>
        <taxon>Bacteria</taxon>
        <taxon>Pseudomonadati</taxon>
        <taxon>Pseudomonadota</taxon>
        <taxon>Gammaproteobacteria</taxon>
        <taxon>Enterobacterales</taxon>
        <taxon>Enterobacteriaceae</taxon>
        <taxon>Kluyvera</taxon>
    </lineage>
</organism>
<evidence type="ECO:0000313" key="3">
    <source>
        <dbReference type="Proteomes" id="UP000503580"/>
    </source>
</evidence>
<feature type="region of interest" description="Disordered" evidence="1">
    <location>
        <begin position="142"/>
        <end position="176"/>
    </location>
</feature>
<gene>
    <name evidence="2" type="ORF">GY169_07690</name>
</gene>
<keyword evidence="3" id="KW-1185">Reference proteome</keyword>
<accession>A0A6G9RIB6</accession>
<sequence length="176" mass="19615">MINQNNPVAPLTAPEANDLLNMYQQQAAALRGEAKAQDTGIGNNPFQSGAGQQDEQKAHMAKQEQFLAPIGSNIFDPVSDYTEEKHQRFLKNLNNDPAFNEIENPYHEFLSNLKMAQDAGKISPQDAISMLSEYGQNEIDPILDKHHGKHSPTHKTTLHDQDEFIPDIVKRAKGAK</sequence>
<protein>
    <submittedName>
        <fullName evidence="2">Uncharacterized protein</fullName>
    </submittedName>
</protein>
<dbReference type="AlphaFoldDB" id="A0A6G9RIB6"/>